<organism evidence="3 4">
    <name type="scientific">Asticcacaulis taihuensis</name>
    <dbReference type="NCBI Taxonomy" id="260084"/>
    <lineage>
        <taxon>Bacteria</taxon>
        <taxon>Pseudomonadati</taxon>
        <taxon>Pseudomonadota</taxon>
        <taxon>Alphaproteobacteria</taxon>
        <taxon>Caulobacterales</taxon>
        <taxon>Caulobacteraceae</taxon>
        <taxon>Asticcacaulis</taxon>
    </lineage>
</organism>
<dbReference type="OrthoDB" id="9851782at2"/>
<evidence type="ECO:0000313" key="3">
    <source>
        <dbReference type="EMBL" id="SCW72836.1"/>
    </source>
</evidence>
<dbReference type="AlphaFoldDB" id="A0A1G4SUU1"/>
<dbReference type="Proteomes" id="UP000199150">
    <property type="component" value="Unassembled WGS sequence"/>
</dbReference>
<feature type="transmembrane region" description="Helical" evidence="2">
    <location>
        <begin position="80"/>
        <end position="105"/>
    </location>
</feature>
<sequence length="108" mass="11667">MTELTVPARQTPLTKPAPFQPPLHPNALEPESEHPGIWDWTPRADAVWQAAEARNAPLKARRPLGGSEGVPETQPDTNDLLNVALTVIAGVSLGVVITTILRVILPRD</sequence>
<feature type="region of interest" description="Disordered" evidence="1">
    <location>
        <begin position="1"/>
        <end position="36"/>
    </location>
</feature>
<keyword evidence="4" id="KW-1185">Reference proteome</keyword>
<dbReference type="RefSeq" id="WP_090649631.1">
    <property type="nucleotide sequence ID" value="NZ_CBCRYE010000003.1"/>
</dbReference>
<evidence type="ECO:0000256" key="1">
    <source>
        <dbReference type="SAM" id="MobiDB-lite"/>
    </source>
</evidence>
<protein>
    <submittedName>
        <fullName evidence="3">Uncharacterized protein</fullName>
    </submittedName>
</protein>
<feature type="region of interest" description="Disordered" evidence="1">
    <location>
        <begin position="58"/>
        <end position="77"/>
    </location>
</feature>
<gene>
    <name evidence="3" type="ORF">SAMN02927928_2989</name>
</gene>
<keyword evidence="2" id="KW-1133">Transmembrane helix</keyword>
<name>A0A1G4SUU1_9CAUL</name>
<evidence type="ECO:0000313" key="4">
    <source>
        <dbReference type="Proteomes" id="UP000199150"/>
    </source>
</evidence>
<evidence type="ECO:0000256" key="2">
    <source>
        <dbReference type="SAM" id="Phobius"/>
    </source>
</evidence>
<keyword evidence="2" id="KW-0472">Membrane</keyword>
<dbReference type="EMBL" id="FMTS01000005">
    <property type="protein sequence ID" value="SCW72836.1"/>
    <property type="molecule type" value="Genomic_DNA"/>
</dbReference>
<reference evidence="4" key="1">
    <citation type="submission" date="2016-10" db="EMBL/GenBank/DDBJ databases">
        <authorList>
            <person name="Varghese N."/>
            <person name="Submissions S."/>
        </authorList>
    </citation>
    <scope>NUCLEOTIDE SEQUENCE [LARGE SCALE GENOMIC DNA]</scope>
    <source>
        <strain evidence="4">CGMCC 1.3431</strain>
    </source>
</reference>
<accession>A0A1G4SUU1</accession>
<keyword evidence="2" id="KW-0812">Transmembrane</keyword>
<proteinExistence type="predicted"/>